<evidence type="ECO:0000256" key="2">
    <source>
        <dbReference type="SAM" id="Phobius"/>
    </source>
</evidence>
<sequence>MNDRYLLNNILIKNSLVKRYVKCPYRNEKGGKNIVVLLYMYSKYYKKICTVDKFKTSNKKLYIVYTSDKNVKINNIKNRIVKHNVLYNFKILFSVMLFLILLYSFLICLIVYNNKHHVECTLPFTDCPLLLHADIHNFFKNYKVNNITKENILAIYRSMEKLNAHRHHTHGSNALRSSISGRGMLGGGILRNGAHMKKKRYTILKTQRVQCTHCEVVFSIMGNETVQDIFDFEEINKCVKIIDTRSCVNVKNGVIKNSKIHIYKKYTDTIKNMDHLENLNSHEYFLKGMYYNSYMKEKVVIRDKIKYLYPSLYNYVVNLDDFKFYGEGGKRIHVNQEDLRDGNSPSDENANLCRSACGHFAESTFYWLCPDMYKNQENTYEYNISKIIERVLNYKHVGYGEKNKHIVEMSKSTPTTDAYKHFGYISHSLKLPLRIDIYNRFKLFEKEYLGDDILELLYKAFFSTDEKDISKRTSLHDETKDDLYKRNGVQHTQVDVQKLAFFSTIYSDLNKNKHVPIEKEEQRKQNGSGRLASLGVKRAEDDEMNGCVHSNHCGNPNDYDGYDAQGDIAHRGRSTLNEVVITDKKGENKEMQKDKEEENFLKEKPSYGSKKSRKECNSGSSSSHSRQDGVEKSSEEIPFKKDEPKYVLIEEMPTANKHLNYVPSKYKFTKELILKSSSIFFGQMRIVLQIITFFLCILFLITIFLVILYIYMNSTDEVSIILKDDEVIEEMPRYLKRLSRHLLNDENENINKNYFRKFKHMSYPF</sequence>
<feature type="transmembrane region" description="Helical" evidence="2">
    <location>
        <begin position="91"/>
        <end position="112"/>
    </location>
</feature>
<dbReference type="Proteomes" id="UP000078597">
    <property type="component" value="Unassembled WGS sequence"/>
</dbReference>
<evidence type="ECO:0000256" key="1">
    <source>
        <dbReference type="SAM" id="MobiDB-lite"/>
    </source>
</evidence>
<protein>
    <submittedName>
        <fullName evidence="3">Uncharacterized protein</fullName>
    </submittedName>
</protein>
<dbReference type="VEuPathDB" id="PlasmoDB:PmUG01_07044900"/>
<dbReference type="EMBL" id="FLQW01006988">
    <property type="protein sequence ID" value="SBT01337.1"/>
    <property type="molecule type" value="Genomic_DNA"/>
</dbReference>
<gene>
    <name evidence="3" type="ORF">PMALA_081300</name>
</gene>
<evidence type="ECO:0000313" key="4">
    <source>
        <dbReference type="Proteomes" id="UP000078597"/>
    </source>
</evidence>
<dbReference type="AlphaFoldDB" id="A0A1A8X7W1"/>
<proteinExistence type="predicted"/>
<keyword evidence="2" id="KW-1133">Transmembrane helix</keyword>
<evidence type="ECO:0000313" key="3">
    <source>
        <dbReference type="EMBL" id="SBT01337.1"/>
    </source>
</evidence>
<name>A0A1A8X7W1_PLAMA</name>
<organism evidence="3 4">
    <name type="scientific">Plasmodium malariae</name>
    <dbReference type="NCBI Taxonomy" id="5858"/>
    <lineage>
        <taxon>Eukaryota</taxon>
        <taxon>Sar</taxon>
        <taxon>Alveolata</taxon>
        <taxon>Apicomplexa</taxon>
        <taxon>Aconoidasida</taxon>
        <taxon>Haemosporida</taxon>
        <taxon>Plasmodiidae</taxon>
        <taxon>Plasmodium</taxon>
        <taxon>Plasmodium (Plasmodium)</taxon>
    </lineage>
</organism>
<feature type="compositionally biased region" description="Basic and acidic residues" evidence="1">
    <location>
        <begin position="581"/>
        <end position="605"/>
    </location>
</feature>
<keyword evidence="2" id="KW-0812">Transmembrane</keyword>
<feature type="compositionally biased region" description="Basic and acidic residues" evidence="1">
    <location>
        <begin position="625"/>
        <end position="635"/>
    </location>
</feature>
<accession>A0A1A8X7W1</accession>
<feature type="region of interest" description="Disordered" evidence="1">
    <location>
        <begin position="579"/>
        <end position="635"/>
    </location>
</feature>
<reference evidence="4" key="1">
    <citation type="submission" date="2016-05" db="EMBL/GenBank/DDBJ databases">
        <authorList>
            <person name="Naeem Raeece"/>
        </authorList>
    </citation>
    <scope>NUCLEOTIDE SEQUENCE [LARGE SCALE GENOMIC DNA]</scope>
</reference>
<feature type="transmembrane region" description="Helical" evidence="2">
    <location>
        <begin position="686"/>
        <end position="711"/>
    </location>
</feature>
<keyword evidence="2" id="KW-0472">Membrane</keyword>